<evidence type="ECO:0000256" key="15">
    <source>
        <dbReference type="ARBA" id="ARBA00048493"/>
    </source>
</evidence>
<evidence type="ECO:0000256" key="4">
    <source>
        <dbReference type="ARBA" id="ARBA00022679"/>
    </source>
</evidence>
<comment type="similarity">
    <text evidence="2 17">In the N-terminal section; belongs to the N-acetylglucosamine-1-phosphate uridyltransferase family.</text>
</comment>
<feature type="binding site" evidence="17">
    <location>
        <position position="139"/>
    </location>
    <ligand>
        <name>Mg(2+)</name>
        <dbReference type="ChEBI" id="CHEBI:18420"/>
    </ligand>
</feature>
<sequence>MISQKILDSKSEWRSGPGGDPEGRAREERDRELAAVVLAAGNGERMGPGPQKVLREVGGRAMLGHVLDAVAELAPRHTVVVTGHQRADVEAYLAAHFADAGPAPETAVQEHQGGYGHALLAAVHRLPDFTGTILVSCGDAPLLTGDTLARLVAEHEKAGNAMTLLSGHLPDSVGYSLVLRSEVGEYEALLPPDRGDRRGPGDGPAGGRLREVGAGVYAFDATALRAAFDDLLAGGHTTGEYLATVLDHFAAHDLRVGITVAEDPDDILGANDQIQLARVRAVLRDRINRWWLAAGVDIADPGTAWIDVGARLAAGAIVLPNTRVLGSSSVASGAVIGPDTEVRDSAVGEGALVERSTVSASDLGAGARVRAYSTVSTSEIGAGAEVTSSVLDQAALGPSAQVGPYAYVRPDTRLDKGAKVGTFVEIKNSTLGAGAKVPHLSYIGDADIGEGSNIGGLSGFANYDGRKKYRSVVGRNVRIGGQNGLIAPVTIGDGVYSGARALIAEDVPPGALVISEGSLKQRNIPGWVQKNRPGSASAVAAAMAQGETGEPETADGARQRVPRTTGAPEPTAGYEPSTAGYEPSTTDDERSPS</sequence>
<gene>
    <name evidence="17" type="primary">glmU</name>
    <name evidence="20" type="ORF">JK364_21385</name>
</gene>
<feature type="active site" description="Proton acceptor" evidence="17">
    <location>
        <position position="439"/>
    </location>
</feature>
<evidence type="ECO:0000313" key="21">
    <source>
        <dbReference type="Proteomes" id="UP000621510"/>
    </source>
</evidence>
<dbReference type="EMBL" id="JAERRG010000008">
    <property type="protein sequence ID" value="MBL1114929.1"/>
    <property type="molecule type" value="Genomic_DNA"/>
</dbReference>
<feature type="binding site" evidence="17">
    <location>
        <position position="499"/>
    </location>
    <ligand>
        <name>acetyl-CoA</name>
        <dbReference type="ChEBI" id="CHEBI:57288"/>
    </ligand>
</feature>
<feature type="binding site" evidence="17">
    <location>
        <position position="52"/>
    </location>
    <ligand>
        <name>UDP-N-acetyl-alpha-D-glucosamine</name>
        <dbReference type="ChEBI" id="CHEBI:57705"/>
    </ligand>
</feature>
<dbReference type="PANTHER" id="PTHR43584">
    <property type="entry name" value="NUCLEOTIDYL TRANSFERASE"/>
    <property type="match status" value="1"/>
</dbReference>
<accession>A0ABS1PRM7</accession>
<evidence type="ECO:0000256" key="3">
    <source>
        <dbReference type="ARBA" id="ARBA00022490"/>
    </source>
</evidence>
<dbReference type="InterPro" id="IPR005882">
    <property type="entry name" value="Bifunctional_GlmU"/>
</dbReference>
<evidence type="ECO:0000256" key="6">
    <source>
        <dbReference type="ARBA" id="ARBA00022723"/>
    </source>
</evidence>
<keyword evidence="21" id="KW-1185">Reference proteome</keyword>
<comment type="caution">
    <text evidence="20">The sequence shown here is derived from an EMBL/GenBank/DDBJ whole genome shotgun (WGS) entry which is preliminary data.</text>
</comment>
<evidence type="ECO:0000256" key="10">
    <source>
        <dbReference type="ARBA" id="ARBA00022984"/>
    </source>
</evidence>
<evidence type="ECO:0000256" key="16">
    <source>
        <dbReference type="ARBA" id="ARBA00049628"/>
    </source>
</evidence>
<feature type="domain" description="MobA-like NTP transferase" evidence="19">
    <location>
        <begin position="35"/>
        <end position="164"/>
    </location>
</feature>
<feature type="binding site" evidence="17">
    <location>
        <position position="427"/>
    </location>
    <ligand>
        <name>UDP-N-acetyl-alpha-D-glucosamine</name>
        <dbReference type="ChEBI" id="CHEBI:57705"/>
    </ligand>
</feature>
<feature type="region of interest" description="Disordered" evidence="18">
    <location>
        <begin position="529"/>
        <end position="593"/>
    </location>
</feature>
<feature type="binding site" evidence="17">
    <location>
        <begin position="38"/>
        <end position="41"/>
    </location>
    <ligand>
        <name>UDP-N-acetyl-alpha-D-glucosamine</name>
        <dbReference type="ChEBI" id="CHEBI:57705"/>
    </ligand>
</feature>
<proteinExistence type="inferred from homology"/>
<keyword evidence="6 17" id="KW-0479">Metal-binding</keyword>
<name>A0ABS1PRM7_9ACTN</name>
<keyword evidence="11 17" id="KW-0511">Multifunctional enzyme</keyword>
<dbReference type="InterPro" id="IPR050065">
    <property type="entry name" value="GlmU-like"/>
</dbReference>
<evidence type="ECO:0000256" key="5">
    <source>
        <dbReference type="ARBA" id="ARBA00022695"/>
    </source>
</evidence>
<evidence type="ECO:0000313" key="20">
    <source>
        <dbReference type="EMBL" id="MBL1114929.1"/>
    </source>
</evidence>
<dbReference type="PANTHER" id="PTHR43584:SF3">
    <property type="entry name" value="BIFUNCTIONAL PROTEIN GLMU"/>
    <property type="match status" value="1"/>
</dbReference>
<evidence type="ECO:0000256" key="12">
    <source>
        <dbReference type="ARBA" id="ARBA00023315"/>
    </source>
</evidence>
<comment type="subunit">
    <text evidence="17">Homotrimer.</text>
</comment>
<keyword evidence="13 17" id="KW-0961">Cell wall biogenesis/degradation</keyword>
<organism evidence="20 21">
    <name type="scientific">Streptomyces endocoffeicus</name>
    <dbReference type="NCBI Taxonomy" id="2898945"/>
    <lineage>
        <taxon>Bacteria</taxon>
        <taxon>Bacillati</taxon>
        <taxon>Actinomycetota</taxon>
        <taxon>Actinomycetes</taxon>
        <taxon>Kitasatosporales</taxon>
        <taxon>Streptomycetaceae</taxon>
        <taxon>Streptomyces</taxon>
    </lineage>
</organism>
<dbReference type="EC" id="2.3.1.157" evidence="17"/>
<comment type="catalytic activity">
    <reaction evidence="15 17">
        <text>N-acetyl-alpha-D-glucosamine 1-phosphate + UTP + H(+) = UDP-N-acetyl-alpha-D-glucosamine + diphosphate</text>
        <dbReference type="Rhea" id="RHEA:13509"/>
        <dbReference type="ChEBI" id="CHEBI:15378"/>
        <dbReference type="ChEBI" id="CHEBI:33019"/>
        <dbReference type="ChEBI" id="CHEBI:46398"/>
        <dbReference type="ChEBI" id="CHEBI:57705"/>
        <dbReference type="ChEBI" id="CHEBI:57776"/>
        <dbReference type="EC" id="2.7.7.23"/>
    </reaction>
</comment>
<dbReference type="SUPFAM" id="SSF53448">
    <property type="entry name" value="Nucleotide-diphospho-sugar transferases"/>
    <property type="match status" value="1"/>
</dbReference>
<keyword evidence="5 17" id="KW-0548">Nucleotidyltransferase</keyword>
<feature type="binding site" evidence="17">
    <location>
        <position position="271"/>
    </location>
    <ligand>
        <name>UDP-N-acetyl-alpha-D-glucosamine</name>
        <dbReference type="ChEBI" id="CHEBI:57705"/>
    </ligand>
</feature>
<dbReference type="EC" id="2.7.7.23" evidence="17"/>
<comment type="similarity">
    <text evidence="1 17">In the C-terminal section; belongs to the transferase hexapeptide repeat family.</text>
</comment>
<evidence type="ECO:0000256" key="2">
    <source>
        <dbReference type="ARBA" id="ARBA00007947"/>
    </source>
</evidence>
<evidence type="ECO:0000256" key="9">
    <source>
        <dbReference type="ARBA" id="ARBA00022960"/>
    </source>
</evidence>
<keyword evidence="8 17" id="KW-0460">Magnesium</keyword>
<comment type="pathway">
    <text evidence="17">Bacterial outer membrane biogenesis; LPS lipid A biosynthesis.</text>
</comment>
<comment type="pathway">
    <text evidence="17">Nucleotide-sugar biosynthesis; UDP-N-acetyl-alpha-D-glucosamine biosynthesis; N-acetyl-alpha-D-glucosamine 1-phosphate from alpha-D-glucosamine 6-phosphate (route II): step 2/2.</text>
</comment>
<dbReference type="InterPro" id="IPR011004">
    <property type="entry name" value="Trimer_LpxA-like_sf"/>
</dbReference>
<evidence type="ECO:0000256" key="7">
    <source>
        <dbReference type="ARBA" id="ARBA00022737"/>
    </source>
</evidence>
<feature type="binding site" evidence="17">
    <location>
        <position position="409"/>
    </location>
    <ligand>
        <name>UDP-N-acetyl-alpha-D-glucosamine</name>
        <dbReference type="ChEBI" id="CHEBI:57705"/>
    </ligand>
</feature>
<feature type="binding site" evidence="17">
    <location>
        <begin position="462"/>
        <end position="463"/>
    </location>
    <ligand>
        <name>acetyl-CoA</name>
        <dbReference type="ChEBI" id="CHEBI:57288"/>
    </ligand>
</feature>
<comment type="pathway">
    <text evidence="17">Nucleotide-sugar biosynthesis; UDP-N-acetyl-alpha-D-glucosamine biosynthesis; UDP-N-acetyl-alpha-D-glucosamine from N-acetyl-alpha-D-glucosamine 1-phosphate: step 1/1.</text>
</comment>
<comment type="catalytic activity">
    <reaction evidence="14 17">
        <text>alpha-D-glucosamine 1-phosphate + acetyl-CoA = N-acetyl-alpha-D-glucosamine 1-phosphate + CoA + H(+)</text>
        <dbReference type="Rhea" id="RHEA:13725"/>
        <dbReference type="ChEBI" id="CHEBI:15378"/>
        <dbReference type="ChEBI" id="CHEBI:57287"/>
        <dbReference type="ChEBI" id="CHEBI:57288"/>
        <dbReference type="ChEBI" id="CHEBI:57776"/>
        <dbReference type="ChEBI" id="CHEBI:58516"/>
        <dbReference type="EC" id="2.3.1.157"/>
    </reaction>
</comment>
<dbReference type="SUPFAM" id="SSF51161">
    <property type="entry name" value="Trimeric LpxA-like enzymes"/>
    <property type="match status" value="2"/>
</dbReference>
<dbReference type="HAMAP" id="MF_01631">
    <property type="entry name" value="GlmU"/>
    <property type="match status" value="1"/>
</dbReference>
<feature type="region of interest" description="Pyrophosphorylase" evidence="17">
    <location>
        <begin position="1"/>
        <end position="273"/>
    </location>
</feature>
<evidence type="ECO:0000256" key="11">
    <source>
        <dbReference type="ARBA" id="ARBA00023268"/>
    </source>
</evidence>
<keyword evidence="4 17" id="KW-0808">Transferase</keyword>
<feature type="binding site" evidence="17">
    <location>
        <position position="109"/>
    </location>
    <ligand>
        <name>UDP-N-acetyl-alpha-D-glucosamine</name>
        <dbReference type="ChEBI" id="CHEBI:57705"/>
    </ligand>
</feature>
<evidence type="ECO:0000256" key="17">
    <source>
        <dbReference type="HAMAP-Rule" id="MF_01631"/>
    </source>
</evidence>
<evidence type="ECO:0000256" key="13">
    <source>
        <dbReference type="ARBA" id="ARBA00023316"/>
    </source>
</evidence>
<keyword evidence="9 17" id="KW-0133">Cell shape</keyword>
<protein>
    <recommendedName>
        <fullName evidence="17">Bifunctional protein GlmU</fullName>
    </recommendedName>
    <domain>
        <recommendedName>
            <fullName evidence="17">UDP-N-acetylglucosamine pyrophosphorylase</fullName>
            <ecNumber evidence="17">2.7.7.23</ecNumber>
        </recommendedName>
        <alternativeName>
            <fullName evidence="17">N-acetylglucosamine-1-phosphate uridyltransferase</fullName>
        </alternativeName>
    </domain>
    <domain>
        <recommendedName>
            <fullName evidence="17">Glucosamine-1-phosphate N-acetyltransferase</fullName>
            <ecNumber evidence="17">2.3.1.157</ecNumber>
        </recommendedName>
    </domain>
</protein>
<keyword evidence="3 17" id="KW-0963">Cytoplasm</keyword>
<feature type="region of interest" description="Linker" evidence="17">
    <location>
        <begin position="274"/>
        <end position="294"/>
    </location>
</feature>
<reference evidence="20 21" key="1">
    <citation type="submission" date="2021-01" db="EMBL/GenBank/DDBJ databases">
        <title>WGS of actinomycetes isolated from Thailand.</title>
        <authorList>
            <person name="Thawai C."/>
        </authorList>
    </citation>
    <scope>NUCLEOTIDE SEQUENCE [LARGE SCALE GENOMIC DNA]</scope>
    <source>
        <strain evidence="20 21">CA3R110</strain>
    </source>
</reference>
<feature type="binding site" evidence="17">
    <location>
        <position position="453"/>
    </location>
    <ligand>
        <name>UDP-N-acetyl-alpha-D-glucosamine</name>
        <dbReference type="ChEBI" id="CHEBI:57705"/>
    </ligand>
</feature>
<evidence type="ECO:0000256" key="8">
    <source>
        <dbReference type="ARBA" id="ARBA00022842"/>
    </source>
</evidence>
<dbReference type="Pfam" id="PF12804">
    <property type="entry name" value="NTP_transf_3"/>
    <property type="match status" value="1"/>
</dbReference>
<dbReference type="RefSeq" id="WP_201852743.1">
    <property type="nucleotide sequence ID" value="NZ_JAERRG010000008.1"/>
</dbReference>
<feature type="compositionally biased region" description="Low complexity" evidence="18">
    <location>
        <begin position="535"/>
        <end position="544"/>
    </location>
</feature>
<dbReference type="Proteomes" id="UP000621510">
    <property type="component" value="Unassembled WGS sequence"/>
</dbReference>
<feature type="region of interest" description="N-acetyltransferase" evidence="17">
    <location>
        <begin position="295"/>
        <end position="593"/>
    </location>
</feature>
<evidence type="ECO:0000259" key="19">
    <source>
        <dbReference type="Pfam" id="PF12804"/>
    </source>
</evidence>
<dbReference type="InterPro" id="IPR025877">
    <property type="entry name" value="MobA-like_NTP_Trfase"/>
</dbReference>
<comment type="function">
    <text evidence="16 17">Catalyzes the last two sequential reactions in the de novo biosynthetic pathway for UDP-N-acetylglucosamine (UDP-GlcNAc). The C-terminal domain catalyzes the transfer of acetyl group from acetyl coenzyme A to glucosamine-1-phosphate (GlcN-1-P) to produce N-acetylglucosamine-1-phosphate (GlcNAc-1-P), which is converted into UDP-GlcNAc by the transfer of uridine 5-monophosphate (from uridine 5-triphosphate), a reaction catalyzed by the N-terminal domain.</text>
</comment>
<evidence type="ECO:0000256" key="14">
    <source>
        <dbReference type="ARBA" id="ARBA00048247"/>
    </source>
</evidence>
<keyword evidence="12 17" id="KW-0012">Acyltransferase</keyword>
<evidence type="ECO:0000256" key="1">
    <source>
        <dbReference type="ARBA" id="ARBA00007707"/>
    </source>
</evidence>
<feature type="region of interest" description="Disordered" evidence="18">
    <location>
        <begin position="1"/>
        <end position="29"/>
    </location>
</feature>
<keyword evidence="7 17" id="KW-0677">Repeat</keyword>
<dbReference type="Gene3D" id="2.160.10.10">
    <property type="entry name" value="Hexapeptide repeat proteins"/>
    <property type="match status" value="2"/>
</dbReference>
<feature type="binding site" evidence="17">
    <location>
        <position position="442"/>
    </location>
    <ligand>
        <name>UDP-N-acetyl-alpha-D-glucosamine</name>
        <dbReference type="ChEBI" id="CHEBI:57705"/>
    </ligand>
</feature>
<feature type="binding site" evidence="17">
    <location>
        <position position="271"/>
    </location>
    <ligand>
        <name>Mg(2+)</name>
        <dbReference type="ChEBI" id="CHEBI:18420"/>
    </ligand>
</feature>
<dbReference type="GO" id="GO:0016740">
    <property type="term" value="F:transferase activity"/>
    <property type="evidence" value="ECO:0007669"/>
    <property type="project" value="UniProtKB-KW"/>
</dbReference>
<keyword evidence="10 17" id="KW-0573">Peptidoglycan synthesis</keyword>
<evidence type="ECO:0000256" key="18">
    <source>
        <dbReference type="SAM" id="MobiDB-lite"/>
    </source>
</evidence>
<comment type="subcellular location">
    <subcellularLocation>
        <location evidence="17">Cytoplasm</location>
    </subcellularLocation>
</comment>
<comment type="caution">
    <text evidence="17">Lacks conserved residue(s) required for the propagation of feature annotation.</text>
</comment>
<comment type="cofactor">
    <cofactor evidence="17">
        <name>Mg(2+)</name>
        <dbReference type="ChEBI" id="CHEBI:18420"/>
    </cofactor>
    <text evidence="17">Binds 1 Mg(2+) ion per subunit.</text>
</comment>
<dbReference type="Gene3D" id="3.90.550.10">
    <property type="entry name" value="Spore Coat Polysaccharide Biosynthesis Protein SpsA, Chain A"/>
    <property type="match status" value="1"/>
</dbReference>
<dbReference type="InterPro" id="IPR029044">
    <property type="entry name" value="Nucleotide-diphossugar_trans"/>
</dbReference>